<name>A0AAW1PTM1_9CHLO</name>
<dbReference type="Proteomes" id="UP001489004">
    <property type="component" value="Unassembled WGS sequence"/>
</dbReference>
<proteinExistence type="predicted"/>
<gene>
    <name evidence="1" type="ORF">WJX72_010449</name>
</gene>
<evidence type="ECO:0000313" key="2">
    <source>
        <dbReference type="Proteomes" id="UP001489004"/>
    </source>
</evidence>
<organism evidence="1 2">
    <name type="scientific">[Myrmecia] bisecta</name>
    <dbReference type="NCBI Taxonomy" id="41462"/>
    <lineage>
        <taxon>Eukaryota</taxon>
        <taxon>Viridiplantae</taxon>
        <taxon>Chlorophyta</taxon>
        <taxon>core chlorophytes</taxon>
        <taxon>Trebouxiophyceae</taxon>
        <taxon>Trebouxiales</taxon>
        <taxon>Trebouxiaceae</taxon>
        <taxon>Myrmecia</taxon>
    </lineage>
</organism>
<dbReference type="AlphaFoldDB" id="A0AAW1PTM1"/>
<reference evidence="1 2" key="1">
    <citation type="journal article" date="2024" name="Nat. Commun.">
        <title>Phylogenomics reveals the evolutionary origins of lichenization in chlorophyte algae.</title>
        <authorList>
            <person name="Puginier C."/>
            <person name="Libourel C."/>
            <person name="Otte J."/>
            <person name="Skaloud P."/>
            <person name="Haon M."/>
            <person name="Grisel S."/>
            <person name="Petersen M."/>
            <person name="Berrin J.G."/>
            <person name="Delaux P.M."/>
            <person name="Dal Grande F."/>
            <person name="Keller J."/>
        </authorList>
    </citation>
    <scope>NUCLEOTIDE SEQUENCE [LARGE SCALE GENOMIC DNA]</scope>
    <source>
        <strain evidence="1 2">SAG 2043</strain>
    </source>
</reference>
<protein>
    <submittedName>
        <fullName evidence="1">Uncharacterized protein</fullName>
    </submittedName>
</protein>
<keyword evidence="2" id="KW-1185">Reference proteome</keyword>
<accession>A0AAW1PTM1</accession>
<comment type="caution">
    <text evidence="1">The sequence shown here is derived from an EMBL/GenBank/DDBJ whole genome shotgun (WGS) entry which is preliminary data.</text>
</comment>
<dbReference type="EMBL" id="JALJOR010000009">
    <property type="protein sequence ID" value="KAK9811807.1"/>
    <property type="molecule type" value="Genomic_DNA"/>
</dbReference>
<evidence type="ECO:0000313" key="1">
    <source>
        <dbReference type="EMBL" id="KAK9811807.1"/>
    </source>
</evidence>
<sequence>MHAGLRQQRHPAPAKCVECAARLVPGSCNLAAGAGQFVGWLLWSVCMLLVAVCSFKVEVGELQVCPLNGTFIVLAGAAEAVPGQSLPWRQTGEGEYTGVVDRRVAVGG</sequence>